<dbReference type="GO" id="GO:0051287">
    <property type="term" value="F:NAD binding"/>
    <property type="evidence" value="ECO:0007669"/>
    <property type="project" value="UniProtKB-ARBA"/>
</dbReference>
<name>A0A852SMC2_9MICO</name>
<dbReference type="PANTHER" id="PTHR20275:SF0">
    <property type="entry name" value="NAD KINASE"/>
    <property type="match status" value="1"/>
</dbReference>
<dbReference type="AlphaFoldDB" id="A0A852SMC2"/>
<reference evidence="7 8" key="1">
    <citation type="submission" date="2020-07" db="EMBL/GenBank/DDBJ databases">
        <title>Sequencing the genomes of 1000 actinobacteria strains.</title>
        <authorList>
            <person name="Klenk H.-P."/>
        </authorList>
    </citation>
    <scope>NUCLEOTIDE SEQUENCE [LARGE SCALE GENOMIC DNA]</scope>
    <source>
        <strain evidence="7 8">DSM 26474</strain>
    </source>
</reference>
<feature type="binding site" evidence="6">
    <location>
        <begin position="146"/>
        <end position="147"/>
    </location>
    <ligand>
        <name>NAD(+)</name>
        <dbReference type="ChEBI" id="CHEBI:57540"/>
    </ligand>
</feature>
<organism evidence="7 8">
    <name type="scientific">Herbiconiux flava</name>
    <dbReference type="NCBI Taxonomy" id="881268"/>
    <lineage>
        <taxon>Bacteria</taxon>
        <taxon>Bacillati</taxon>
        <taxon>Actinomycetota</taxon>
        <taxon>Actinomycetes</taxon>
        <taxon>Micrococcales</taxon>
        <taxon>Microbacteriaceae</taxon>
        <taxon>Herbiconiux</taxon>
    </lineage>
</organism>
<evidence type="ECO:0000256" key="6">
    <source>
        <dbReference type="HAMAP-Rule" id="MF_00361"/>
    </source>
</evidence>
<dbReference type="GO" id="GO:0003951">
    <property type="term" value="F:NAD+ kinase activity"/>
    <property type="evidence" value="ECO:0007669"/>
    <property type="project" value="UniProtKB-UniRule"/>
</dbReference>
<comment type="catalytic activity">
    <reaction evidence="5 6">
        <text>NAD(+) + ATP = ADP + NADP(+) + H(+)</text>
        <dbReference type="Rhea" id="RHEA:18629"/>
        <dbReference type="ChEBI" id="CHEBI:15378"/>
        <dbReference type="ChEBI" id="CHEBI:30616"/>
        <dbReference type="ChEBI" id="CHEBI:57540"/>
        <dbReference type="ChEBI" id="CHEBI:58349"/>
        <dbReference type="ChEBI" id="CHEBI:456216"/>
        <dbReference type="EC" id="2.7.1.23"/>
    </reaction>
</comment>
<dbReference type="HAMAP" id="MF_00361">
    <property type="entry name" value="NAD_kinase"/>
    <property type="match status" value="1"/>
</dbReference>
<evidence type="ECO:0000256" key="1">
    <source>
        <dbReference type="ARBA" id="ARBA00022679"/>
    </source>
</evidence>
<feature type="binding site" evidence="6">
    <location>
        <position position="184"/>
    </location>
    <ligand>
        <name>NAD(+)</name>
        <dbReference type="ChEBI" id="CHEBI:57540"/>
    </ligand>
</feature>
<dbReference type="GO" id="GO:0019674">
    <property type="term" value="P:NAD+ metabolic process"/>
    <property type="evidence" value="ECO:0007669"/>
    <property type="project" value="InterPro"/>
</dbReference>
<dbReference type="GO" id="GO:0005524">
    <property type="term" value="F:ATP binding"/>
    <property type="evidence" value="ECO:0007669"/>
    <property type="project" value="UniProtKB-KW"/>
</dbReference>
<dbReference type="Pfam" id="PF01513">
    <property type="entry name" value="NAD_kinase"/>
    <property type="match status" value="1"/>
</dbReference>
<keyword evidence="4 6" id="KW-0520">NAD</keyword>
<evidence type="ECO:0000313" key="7">
    <source>
        <dbReference type="EMBL" id="NYD69707.1"/>
    </source>
</evidence>
<evidence type="ECO:0000256" key="4">
    <source>
        <dbReference type="ARBA" id="ARBA00023027"/>
    </source>
</evidence>
<comment type="similarity">
    <text evidence="6">Belongs to the NAD kinase family.</text>
</comment>
<dbReference type="InterPro" id="IPR002504">
    <property type="entry name" value="NADK"/>
</dbReference>
<keyword evidence="1 6" id="KW-0808">Transferase</keyword>
<feature type="binding site" evidence="6">
    <location>
        <position position="174"/>
    </location>
    <ligand>
        <name>NAD(+)</name>
        <dbReference type="ChEBI" id="CHEBI:57540"/>
    </ligand>
</feature>
<keyword evidence="3 6" id="KW-0521">NADP</keyword>
<dbReference type="Proteomes" id="UP000549913">
    <property type="component" value="Unassembled WGS sequence"/>
</dbReference>
<dbReference type="GO" id="GO:0005737">
    <property type="term" value="C:cytoplasm"/>
    <property type="evidence" value="ECO:0007669"/>
    <property type="project" value="UniProtKB-SubCell"/>
</dbReference>
<feature type="binding site" evidence="6">
    <location>
        <position position="211"/>
    </location>
    <ligand>
        <name>NAD(+)</name>
        <dbReference type="ChEBI" id="CHEBI:57540"/>
    </ligand>
</feature>
<feature type="binding site" evidence="6">
    <location>
        <position position="176"/>
    </location>
    <ligand>
        <name>NAD(+)</name>
        <dbReference type="ChEBI" id="CHEBI:57540"/>
    </ligand>
</feature>
<proteinExistence type="inferred from homology"/>
<evidence type="ECO:0000256" key="2">
    <source>
        <dbReference type="ARBA" id="ARBA00022777"/>
    </source>
</evidence>
<keyword evidence="8" id="KW-1185">Reference proteome</keyword>
<dbReference type="InterPro" id="IPR016064">
    <property type="entry name" value="NAD/diacylglycerol_kinase_sf"/>
</dbReference>
<dbReference type="GO" id="GO:0046872">
    <property type="term" value="F:metal ion binding"/>
    <property type="evidence" value="ECO:0007669"/>
    <property type="project" value="UniProtKB-UniRule"/>
</dbReference>
<sequence length="313" mass="32887">MPLATIGLIPHPSKDVTRSIGLLREWDAAHPATLIALESDAGRVGDGIELVTEAAFLDRAEAVVALGGDGTMLGAMRLVAGHEPAIPVLGVNYGNLGFLVEVEPAELPEALDRLAADDFQLEGHHALEVVVRGADGSTRAESLAFNDVAVARMPGAGVVTADLRVDGRPYGYYRGDAVVVATSAGSTAYNYAAGGPVMSPSLVAAVISPVAPMTGIDRALVLSAREPMEFELGDGTRGAAVEIDGRVAAEVSAKDLVQVRLRADAATVIRFDAERHASRGRVKLSLLDLPLRQDQLLQLVPEAVRAEAARRRR</sequence>
<evidence type="ECO:0000256" key="5">
    <source>
        <dbReference type="ARBA" id="ARBA00047925"/>
    </source>
</evidence>
<gene>
    <name evidence="6" type="primary">nadK</name>
    <name evidence="7" type="ORF">BJ984_000865</name>
</gene>
<feature type="active site" description="Proton acceptor" evidence="6">
    <location>
        <position position="69"/>
    </location>
</feature>
<dbReference type="RefSeq" id="WP_179546984.1">
    <property type="nucleotide sequence ID" value="NZ_BSEW01000001.1"/>
</dbReference>
<feature type="binding site" evidence="6">
    <location>
        <begin position="69"/>
        <end position="70"/>
    </location>
    <ligand>
        <name>NAD(+)</name>
        <dbReference type="ChEBI" id="CHEBI:57540"/>
    </ligand>
</feature>
<comment type="cofactor">
    <cofactor evidence="6">
        <name>a divalent metal cation</name>
        <dbReference type="ChEBI" id="CHEBI:60240"/>
    </cofactor>
</comment>
<keyword evidence="2 6" id="KW-0418">Kinase</keyword>
<comment type="caution">
    <text evidence="7">The sequence shown here is derived from an EMBL/GenBank/DDBJ whole genome shotgun (WGS) entry which is preliminary data.</text>
</comment>
<comment type="function">
    <text evidence="6">Involved in the regulation of the intracellular balance of NAD and NADP, and is a key enzyme in the biosynthesis of NADP. Catalyzes specifically the phosphorylation on 2'-hydroxyl of the adenosine moiety of NAD to yield NADP.</text>
</comment>
<dbReference type="InterPro" id="IPR017437">
    <property type="entry name" value="ATP-NAD_kinase_PpnK-typ_C"/>
</dbReference>
<comment type="subcellular location">
    <subcellularLocation>
        <location evidence="6">Cytoplasm</location>
    </subcellularLocation>
</comment>
<accession>A0A852SMC2</accession>
<comment type="caution">
    <text evidence="6">Lacks conserved residue(s) required for the propagation of feature annotation.</text>
</comment>
<dbReference type="GO" id="GO:0006741">
    <property type="term" value="P:NADP+ biosynthetic process"/>
    <property type="evidence" value="ECO:0007669"/>
    <property type="project" value="UniProtKB-UniRule"/>
</dbReference>
<protein>
    <recommendedName>
        <fullName evidence="6">NAD kinase</fullName>
        <ecNumber evidence="6">2.7.1.23</ecNumber>
    </recommendedName>
    <alternativeName>
        <fullName evidence="6">ATP-dependent NAD kinase</fullName>
    </alternativeName>
</protein>
<dbReference type="EC" id="2.7.1.23" evidence="6"/>
<keyword evidence="6" id="KW-0963">Cytoplasm</keyword>
<evidence type="ECO:0000313" key="8">
    <source>
        <dbReference type="Proteomes" id="UP000549913"/>
    </source>
</evidence>
<dbReference type="SUPFAM" id="SSF111331">
    <property type="entry name" value="NAD kinase/diacylglycerol kinase-like"/>
    <property type="match status" value="1"/>
</dbReference>
<dbReference type="Gene3D" id="3.40.50.10330">
    <property type="entry name" value="Probable inorganic polyphosphate/atp-NAD kinase, domain 1"/>
    <property type="match status" value="1"/>
</dbReference>
<keyword evidence="6" id="KW-0547">Nucleotide-binding</keyword>
<dbReference type="PANTHER" id="PTHR20275">
    <property type="entry name" value="NAD KINASE"/>
    <property type="match status" value="1"/>
</dbReference>
<keyword evidence="6" id="KW-0067">ATP-binding</keyword>
<dbReference type="Gene3D" id="2.60.200.30">
    <property type="entry name" value="Probable inorganic polyphosphate/atp-NAD kinase, domain 2"/>
    <property type="match status" value="1"/>
</dbReference>
<dbReference type="InterPro" id="IPR017438">
    <property type="entry name" value="ATP-NAD_kinase_N"/>
</dbReference>
<dbReference type="Pfam" id="PF20143">
    <property type="entry name" value="NAD_kinase_C"/>
    <property type="match status" value="1"/>
</dbReference>
<evidence type="ECO:0000256" key="3">
    <source>
        <dbReference type="ARBA" id="ARBA00022857"/>
    </source>
</evidence>
<dbReference type="EMBL" id="JACCBM010000001">
    <property type="protein sequence ID" value="NYD69707.1"/>
    <property type="molecule type" value="Genomic_DNA"/>
</dbReference>